<keyword evidence="18" id="KW-1185">Reference proteome</keyword>
<feature type="domain" description="Core Histone H2A/H2B/H3" evidence="16">
    <location>
        <begin position="294"/>
        <end position="383"/>
    </location>
</feature>
<evidence type="ECO:0000256" key="12">
    <source>
        <dbReference type="ARBA" id="ARBA00044180"/>
    </source>
</evidence>
<comment type="function">
    <text evidence="10">Histone H3-like nucleosomal protein that is specifically found in centromeric nucleosomes. Replaces conventional H3 in the nucleosome core of centromeric chromatin that serves as an assembly site for the inner kinetochore. Required for recruitment and assembly of kinetochore proteins, mitotic progression and chromosome segregation. May serve as an epigenetic mark that propagates centromere identity through replication and cell division.</text>
</comment>
<feature type="compositionally biased region" description="Pro residues" evidence="15">
    <location>
        <begin position="192"/>
        <end position="210"/>
    </location>
</feature>
<dbReference type="Proteomes" id="UP000001996">
    <property type="component" value="Unassembled WGS sequence"/>
</dbReference>
<dbReference type="InterPro" id="IPR007125">
    <property type="entry name" value="H2A/H2B/H3"/>
</dbReference>
<evidence type="ECO:0000256" key="15">
    <source>
        <dbReference type="SAM" id="MobiDB-lite"/>
    </source>
</evidence>
<evidence type="ECO:0000313" key="17">
    <source>
        <dbReference type="EMBL" id="EDK43950.1"/>
    </source>
</evidence>
<dbReference type="InterPro" id="IPR009072">
    <property type="entry name" value="Histone-fold"/>
</dbReference>
<evidence type="ECO:0000256" key="6">
    <source>
        <dbReference type="ARBA" id="ARBA00023125"/>
    </source>
</evidence>
<protein>
    <recommendedName>
        <fullName evidence="12">Histone H3-like centromeric protein CSE4</fullName>
    </recommendedName>
    <alternativeName>
        <fullName evidence="14">CENP-A homolog</fullName>
    </alternativeName>
    <alternativeName>
        <fullName evidence="13">CENPA homolog</fullName>
    </alternativeName>
</protein>
<evidence type="ECO:0000256" key="2">
    <source>
        <dbReference type="ARBA" id="ARBA00004584"/>
    </source>
</evidence>
<dbReference type="HOGENOM" id="CLU_685110_0_0_1"/>
<dbReference type="GO" id="GO:0003677">
    <property type="term" value="F:DNA binding"/>
    <property type="evidence" value="ECO:0007669"/>
    <property type="project" value="UniProtKB-KW"/>
</dbReference>
<organism evidence="17 18">
    <name type="scientific">Lodderomyces elongisporus (strain ATCC 11503 / CBS 2605 / JCM 1781 / NBRC 1676 / NRRL YB-4239)</name>
    <name type="common">Yeast</name>
    <name type="synonym">Saccharomyces elongisporus</name>
    <dbReference type="NCBI Taxonomy" id="379508"/>
    <lineage>
        <taxon>Eukaryota</taxon>
        <taxon>Fungi</taxon>
        <taxon>Dikarya</taxon>
        <taxon>Ascomycota</taxon>
        <taxon>Saccharomycotina</taxon>
        <taxon>Pichiomycetes</taxon>
        <taxon>Debaryomycetaceae</taxon>
        <taxon>Candida/Lodderomyces clade</taxon>
        <taxon>Lodderomyces</taxon>
    </lineage>
</organism>
<accession>A5DXP2</accession>
<dbReference type="InParanoid" id="A5DXP2"/>
<dbReference type="GO" id="GO:0005634">
    <property type="term" value="C:nucleus"/>
    <property type="evidence" value="ECO:0007669"/>
    <property type="project" value="UniProtKB-SubCell"/>
</dbReference>
<name>A5DXP2_LODEL</name>
<feature type="compositionally biased region" description="Basic and acidic residues" evidence="15">
    <location>
        <begin position="45"/>
        <end position="72"/>
    </location>
</feature>
<feature type="compositionally biased region" description="Polar residues" evidence="15">
    <location>
        <begin position="241"/>
        <end position="262"/>
    </location>
</feature>
<evidence type="ECO:0000256" key="8">
    <source>
        <dbReference type="ARBA" id="ARBA00023269"/>
    </source>
</evidence>
<dbReference type="GO" id="GO:0000775">
    <property type="term" value="C:chromosome, centromeric region"/>
    <property type="evidence" value="ECO:0007669"/>
    <property type="project" value="UniProtKB-SubCell"/>
</dbReference>
<evidence type="ECO:0000256" key="9">
    <source>
        <dbReference type="ARBA" id="ARBA00023328"/>
    </source>
</evidence>
<gene>
    <name evidence="17" type="ORF">LELG_02129</name>
</gene>
<dbReference type="CDD" id="cd22911">
    <property type="entry name" value="HFD_H3"/>
    <property type="match status" value="1"/>
</dbReference>
<dbReference type="Pfam" id="PF00125">
    <property type="entry name" value="Histone"/>
    <property type="match status" value="1"/>
</dbReference>
<comment type="subcellular location">
    <subcellularLocation>
        <location evidence="2">Chromosome</location>
        <location evidence="2">Centromere</location>
    </subcellularLocation>
    <subcellularLocation>
        <location evidence="1">Nucleus</location>
    </subcellularLocation>
</comment>
<comment type="subunit">
    <text evidence="11">Component of centromeric nucleosomes, where DNA is wrapped around a histone octamer core. The octamer contains two molecules each of H2A, H2B, CSE4/CENPA and H4 assembled in one CSE4-H4 heterotetramer and two H2A-H2B heterodimers. Interacts with the inner kinetochore.</text>
</comment>
<evidence type="ECO:0000256" key="13">
    <source>
        <dbReference type="ARBA" id="ARBA00044234"/>
    </source>
</evidence>
<dbReference type="FunFam" id="1.10.20.10:FF:000087">
    <property type="entry name" value="Probable histone 3"/>
    <property type="match status" value="1"/>
</dbReference>
<feature type="region of interest" description="Disordered" evidence="15">
    <location>
        <begin position="186"/>
        <end position="290"/>
    </location>
</feature>
<comment type="similarity">
    <text evidence="3">Belongs to the histone H3 family.</text>
</comment>
<feature type="region of interest" description="Disordered" evidence="15">
    <location>
        <begin position="1"/>
        <end position="151"/>
    </location>
</feature>
<keyword evidence="8" id="KW-0544">Nucleosome core</keyword>
<keyword evidence="4" id="KW-0158">Chromosome</keyword>
<dbReference type="InterPro" id="IPR000164">
    <property type="entry name" value="Histone_H3/CENP-A"/>
</dbReference>
<evidence type="ECO:0000256" key="1">
    <source>
        <dbReference type="ARBA" id="ARBA00004123"/>
    </source>
</evidence>
<keyword evidence="5" id="KW-0832">Ubl conjugation</keyword>
<sequence>MARLSEIPTNTAASAESTGTSAGAGAGAGAGANPAGLPQNTPRTAQERQREELRRQREQIRRQIQERQRRQLEQGQNHQQEPQQGQQAQSPNVAGSRFVSPMQPPRRMGAEDSIIPPAPGSALRRGSSARPSPLQRPGQSPRIISGAITTTSASLRRTAEIDFARASTVAESAASAEIRRQVTTTTNTVIPPAIPPQAAAPPPPPAPPSSARPGTLTGGTTGRKTLPGTNTSRDRIGVGNAGSSSSLRRPVLQASQSLQSARKQPLAQPLQRQRQQQQDRGRTAPRVKKRYKPRSLALREIRQYQKSTDLLIRKLPFARLVREISLDFVGPEYGLRWQLNAILALQEAAESYMVHLLEDTNLCAIHAKRVTIMQKDIQLARRLRGQDML</sequence>
<evidence type="ECO:0000256" key="11">
    <source>
        <dbReference type="ARBA" id="ARBA00044024"/>
    </source>
</evidence>
<dbReference type="KEGG" id="lel:PVL30_002102"/>
<dbReference type="EMBL" id="CH981525">
    <property type="protein sequence ID" value="EDK43950.1"/>
    <property type="molecule type" value="Genomic_DNA"/>
</dbReference>
<evidence type="ECO:0000256" key="3">
    <source>
        <dbReference type="ARBA" id="ARBA00010343"/>
    </source>
</evidence>
<evidence type="ECO:0000256" key="10">
    <source>
        <dbReference type="ARBA" id="ARBA00043846"/>
    </source>
</evidence>
<dbReference type="PROSITE" id="PS00959">
    <property type="entry name" value="HISTONE_H3_2"/>
    <property type="match status" value="1"/>
</dbReference>
<proteinExistence type="inferred from homology"/>
<dbReference type="GeneID" id="5234641"/>
<evidence type="ECO:0000313" key="18">
    <source>
        <dbReference type="Proteomes" id="UP000001996"/>
    </source>
</evidence>
<dbReference type="GO" id="GO:0046982">
    <property type="term" value="F:protein heterodimerization activity"/>
    <property type="evidence" value="ECO:0007669"/>
    <property type="project" value="InterPro"/>
</dbReference>
<keyword evidence="9" id="KW-0137">Centromere</keyword>
<dbReference type="AlphaFoldDB" id="A5DXP2"/>
<feature type="compositionally biased region" description="Low complexity" evidence="15">
    <location>
        <begin position="264"/>
        <end position="276"/>
    </location>
</feature>
<dbReference type="SMART" id="SM00428">
    <property type="entry name" value="H3"/>
    <property type="match status" value="1"/>
</dbReference>
<evidence type="ECO:0000256" key="4">
    <source>
        <dbReference type="ARBA" id="ARBA00022454"/>
    </source>
</evidence>
<dbReference type="VEuPathDB" id="FungiDB:LELG_02129"/>
<dbReference type="GO" id="GO:0030527">
    <property type="term" value="F:structural constituent of chromatin"/>
    <property type="evidence" value="ECO:0007669"/>
    <property type="project" value="InterPro"/>
</dbReference>
<dbReference type="SUPFAM" id="SSF47113">
    <property type="entry name" value="Histone-fold"/>
    <property type="match status" value="1"/>
</dbReference>
<dbReference type="STRING" id="379508.A5DXP2"/>
<evidence type="ECO:0000256" key="7">
    <source>
        <dbReference type="ARBA" id="ARBA00023242"/>
    </source>
</evidence>
<feature type="compositionally biased region" description="Low complexity" evidence="15">
    <location>
        <begin position="73"/>
        <end position="89"/>
    </location>
</feature>
<dbReference type="OrthoDB" id="842664at2759"/>
<evidence type="ECO:0000259" key="16">
    <source>
        <dbReference type="Pfam" id="PF00125"/>
    </source>
</evidence>
<dbReference type="GO" id="GO:0000786">
    <property type="term" value="C:nucleosome"/>
    <property type="evidence" value="ECO:0007669"/>
    <property type="project" value="UniProtKB-KW"/>
</dbReference>
<dbReference type="eggNOG" id="KOG1745">
    <property type="taxonomic scope" value="Eukaryota"/>
</dbReference>
<feature type="compositionally biased region" description="Low complexity" evidence="15">
    <location>
        <begin position="11"/>
        <end position="21"/>
    </location>
</feature>
<dbReference type="Gene3D" id="1.10.20.10">
    <property type="entry name" value="Histone, subunit A"/>
    <property type="match status" value="1"/>
</dbReference>
<keyword evidence="6" id="KW-0238">DNA-binding</keyword>
<evidence type="ECO:0000256" key="14">
    <source>
        <dbReference type="ARBA" id="ARBA00044336"/>
    </source>
</evidence>
<evidence type="ECO:0000256" key="5">
    <source>
        <dbReference type="ARBA" id="ARBA00022843"/>
    </source>
</evidence>
<dbReference type="PANTHER" id="PTHR45810">
    <property type="entry name" value="HISTONE H3.2"/>
    <property type="match status" value="1"/>
</dbReference>
<reference evidence="17 18" key="1">
    <citation type="journal article" date="2009" name="Nature">
        <title>Evolution of pathogenicity and sexual reproduction in eight Candida genomes.</title>
        <authorList>
            <person name="Butler G."/>
            <person name="Rasmussen M.D."/>
            <person name="Lin M.F."/>
            <person name="Santos M.A."/>
            <person name="Sakthikumar S."/>
            <person name="Munro C.A."/>
            <person name="Rheinbay E."/>
            <person name="Grabherr M."/>
            <person name="Forche A."/>
            <person name="Reedy J.L."/>
            <person name="Agrafioti I."/>
            <person name="Arnaud M.B."/>
            <person name="Bates S."/>
            <person name="Brown A.J."/>
            <person name="Brunke S."/>
            <person name="Costanzo M.C."/>
            <person name="Fitzpatrick D.A."/>
            <person name="de Groot P.W."/>
            <person name="Harris D."/>
            <person name="Hoyer L.L."/>
            <person name="Hube B."/>
            <person name="Klis F.M."/>
            <person name="Kodira C."/>
            <person name="Lennard N."/>
            <person name="Logue M.E."/>
            <person name="Martin R."/>
            <person name="Neiman A.M."/>
            <person name="Nikolaou E."/>
            <person name="Quail M.A."/>
            <person name="Quinn J."/>
            <person name="Santos M.C."/>
            <person name="Schmitzberger F.F."/>
            <person name="Sherlock G."/>
            <person name="Shah P."/>
            <person name="Silverstein K.A."/>
            <person name="Skrzypek M.S."/>
            <person name="Soll D."/>
            <person name="Staggs R."/>
            <person name="Stansfield I."/>
            <person name="Stumpf M.P."/>
            <person name="Sudbery P.E."/>
            <person name="Srikantha T."/>
            <person name="Zeng Q."/>
            <person name="Berman J."/>
            <person name="Berriman M."/>
            <person name="Heitman J."/>
            <person name="Gow N.A."/>
            <person name="Lorenz M.C."/>
            <person name="Birren B.W."/>
            <person name="Kellis M."/>
            <person name="Cuomo C.A."/>
        </authorList>
    </citation>
    <scope>NUCLEOTIDE SEQUENCE [LARGE SCALE GENOMIC DNA]</scope>
    <source>
        <strain evidence="18">ATCC 11503 / BCRC 21390 / CBS 2605 / JCM 1781 / NBRC 1676 / NRRL YB-4239</strain>
    </source>
</reference>
<keyword evidence="7" id="KW-0539">Nucleus</keyword>